<gene>
    <name evidence="2" type="ORF">GGR42_002594</name>
</gene>
<accession>A0A846R104</accession>
<dbReference type="NCBIfam" id="TIGR03519">
    <property type="entry name" value="T9SS_PorP_fam"/>
    <property type="match status" value="1"/>
</dbReference>
<dbReference type="EMBL" id="JAATJJ010000002">
    <property type="protein sequence ID" value="NJB72103.1"/>
    <property type="molecule type" value="Genomic_DNA"/>
</dbReference>
<dbReference type="Proteomes" id="UP000590442">
    <property type="component" value="Unassembled WGS sequence"/>
</dbReference>
<dbReference type="AlphaFoldDB" id="A0A846R104"/>
<evidence type="ECO:0000313" key="3">
    <source>
        <dbReference type="Proteomes" id="UP000590442"/>
    </source>
</evidence>
<reference evidence="2 3" key="1">
    <citation type="submission" date="2020-03" db="EMBL/GenBank/DDBJ databases">
        <title>Genomic Encyclopedia of Type Strains, Phase IV (KMG-IV): sequencing the most valuable type-strain genomes for metagenomic binning, comparative biology and taxonomic classification.</title>
        <authorList>
            <person name="Goeker M."/>
        </authorList>
    </citation>
    <scope>NUCLEOTIDE SEQUENCE [LARGE SCALE GENOMIC DNA]</scope>
    <source>
        <strain evidence="2 3">DSM 29762</strain>
    </source>
</reference>
<feature type="signal peptide" evidence="1">
    <location>
        <begin position="1"/>
        <end position="36"/>
    </location>
</feature>
<comment type="caution">
    <text evidence="2">The sequence shown here is derived from an EMBL/GenBank/DDBJ whole genome shotgun (WGS) entry which is preliminary data.</text>
</comment>
<dbReference type="InterPro" id="IPR019861">
    <property type="entry name" value="PorP/SprF_Bacteroidetes"/>
</dbReference>
<evidence type="ECO:0000256" key="1">
    <source>
        <dbReference type="SAM" id="SignalP"/>
    </source>
</evidence>
<organism evidence="2 3">
    <name type="scientific">Saonia flava</name>
    <dbReference type="NCBI Taxonomy" id="523696"/>
    <lineage>
        <taxon>Bacteria</taxon>
        <taxon>Pseudomonadati</taxon>
        <taxon>Bacteroidota</taxon>
        <taxon>Flavobacteriia</taxon>
        <taxon>Flavobacteriales</taxon>
        <taxon>Flavobacteriaceae</taxon>
        <taxon>Saonia</taxon>
    </lineage>
</organism>
<sequence length="567" mass="64932">MFCNKVSFSTSSPKLGTTLACTFFIMLSLSFNLVSAQEDSPYITYDVPFQNLLKFNRFLINPTFSTVREDKSYINMFHRSQSAYYQDNIQNYFLSYSGRINDRTGLGISLYNQQEGVISNFGILANYAYGIKLSDKSNMTFGVNIPYYSSRFDNTRAITAEEDVLLNDLEDNSILSFQPGINISYGKFDFGVFAENLFDFNLKTGESLTEFNEKTYSGHIQYTHELKNTRGIFEEGRVLPLVRTKMMGEEGFIFGGGVILDLPKLGWLQGGYDSYYGVSAGTGFNLNRRLSFGYNFEKGLSNSITNLGITHEISIAYSFVPNLTENMVNRDDEEDEAYAPEEKEGNMPSNSLLLKEIEKLKRKNSESYAVIDELILRMDSLESSRNMDLENRFESVMRMVQRETKGERPDIDEKAKQIYFVNNDKSVKDENSGLAVLDEAKLNLDKQLAAIKNDGVGMKSYEKDIKIREFRNLSGISEGHYIVANVFGTKKYLENFVNTLKEQGLDVKYFTNPENDLNYVYLEHYDNSVEAENAFMSNFHGKYFEDMWIMHVDNSRYEGMATLEIED</sequence>
<name>A0A846R104_9FLAO</name>
<feature type="chain" id="PRO_5032597985" evidence="1">
    <location>
        <begin position="37"/>
        <end position="567"/>
    </location>
</feature>
<dbReference type="RefSeq" id="WP_245201470.1">
    <property type="nucleotide sequence ID" value="NZ_JAATJJ010000002.1"/>
</dbReference>
<evidence type="ECO:0000313" key="2">
    <source>
        <dbReference type="EMBL" id="NJB72103.1"/>
    </source>
</evidence>
<dbReference type="Pfam" id="PF11751">
    <property type="entry name" value="PorP_SprF"/>
    <property type="match status" value="1"/>
</dbReference>
<proteinExistence type="predicted"/>
<protein>
    <submittedName>
        <fullName evidence="2">Type IX secretion system PorP/SprF family membrane protein</fullName>
    </submittedName>
</protein>
<keyword evidence="1" id="KW-0732">Signal</keyword>
<keyword evidence="3" id="KW-1185">Reference proteome</keyword>